<dbReference type="GO" id="GO:0003700">
    <property type="term" value="F:DNA-binding transcription factor activity"/>
    <property type="evidence" value="ECO:0007669"/>
    <property type="project" value="InterPro"/>
</dbReference>
<dbReference type="Proteomes" id="UP000194474">
    <property type="component" value="Unassembled WGS sequence"/>
</dbReference>
<dbReference type="InterPro" id="IPR000524">
    <property type="entry name" value="Tscrpt_reg_HTH_GntR"/>
</dbReference>
<proteinExistence type="predicted"/>
<dbReference type="SUPFAM" id="SSF46785">
    <property type="entry name" value="Winged helix' DNA-binding domain"/>
    <property type="match status" value="1"/>
</dbReference>
<dbReference type="RefSeq" id="WP_086471710.1">
    <property type="nucleotide sequence ID" value="NZ_FXWK01000002.1"/>
</dbReference>
<dbReference type="InterPro" id="IPR008920">
    <property type="entry name" value="TF_FadR/GntR_C"/>
</dbReference>
<evidence type="ECO:0000313" key="7">
    <source>
        <dbReference type="Proteomes" id="UP000194474"/>
    </source>
</evidence>
<dbReference type="SMART" id="SM00345">
    <property type="entry name" value="HTH_GNTR"/>
    <property type="match status" value="1"/>
</dbReference>
<evidence type="ECO:0000313" key="6">
    <source>
        <dbReference type="EMBL" id="SMQ86099.1"/>
    </source>
</evidence>
<dbReference type="SUPFAM" id="SSF48008">
    <property type="entry name" value="GntR ligand-binding domain-like"/>
    <property type="match status" value="1"/>
</dbReference>
<keyword evidence="7" id="KW-1185">Reference proteome</keyword>
<dbReference type="InterPro" id="IPR036390">
    <property type="entry name" value="WH_DNA-bd_sf"/>
</dbReference>
<protein>
    <submittedName>
        <fullName evidence="6">Transcriptional regulator, GntR family</fullName>
    </submittedName>
</protein>
<feature type="domain" description="GntR C-terminal" evidence="5">
    <location>
        <begin position="98"/>
        <end position="228"/>
    </location>
</feature>
<evidence type="ECO:0000256" key="2">
    <source>
        <dbReference type="ARBA" id="ARBA00023125"/>
    </source>
</evidence>
<evidence type="ECO:0000256" key="1">
    <source>
        <dbReference type="ARBA" id="ARBA00023015"/>
    </source>
</evidence>
<sequence length="247" mass="27132">MGKGIGLLESKFSTGELKPVSSRKTVHDLVYEQLRDALMSGAFEARKAFTIASLSERFHTSHMPVREALRRLASENALSISASGTAYVPAITATELRDITLARMIVEGATARIAGPRLTEADIVTLEQILAHHRASASAGTNTEMTAANRAFHFHIYQAAGSRVLLSQIENLWLRSGPYVRFLSDRMRDLLKTEHRAGFTDQHEAMIEAIRSRDWIALGLACEADIKGSQDLLLDILASEEETTGTP</sequence>
<dbReference type="EMBL" id="FXWK01000002">
    <property type="protein sequence ID" value="SMQ86099.1"/>
    <property type="molecule type" value="Genomic_DNA"/>
</dbReference>
<name>A0A1Y6GDE5_9HYPH</name>
<dbReference type="Pfam" id="PF00392">
    <property type="entry name" value="GntR"/>
    <property type="match status" value="1"/>
</dbReference>
<keyword evidence="1" id="KW-0805">Transcription regulation</keyword>
<dbReference type="PANTHER" id="PTHR43537">
    <property type="entry name" value="TRANSCRIPTIONAL REGULATOR, GNTR FAMILY"/>
    <property type="match status" value="1"/>
</dbReference>
<dbReference type="Gene3D" id="1.20.120.530">
    <property type="entry name" value="GntR ligand-binding domain-like"/>
    <property type="match status" value="1"/>
</dbReference>
<dbReference type="InterPro" id="IPR011711">
    <property type="entry name" value="GntR_C"/>
</dbReference>
<evidence type="ECO:0000259" key="5">
    <source>
        <dbReference type="SMART" id="SM00895"/>
    </source>
</evidence>
<dbReference type="Gene3D" id="1.10.10.10">
    <property type="entry name" value="Winged helix-like DNA-binding domain superfamily/Winged helix DNA-binding domain"/>
    <property type="match status" value="1"/>
</dbReference>
<dbReference type="OrthoDB" id="9815654at2"/>
<accession>A0A1Y6GDE5</accession>
<dbReference type="Pfam" id="PF07729">
    <property type="entry name" value="FCD"/>
    <property type="match status" value="1"/>
</dbReference>
<keyword evidence="3" id="KW-0804">Transcription</keyword>
<feature type="domain" description="HTH gntR-type" evidence="4">
    <location>
        <begin position="30"/>
        <end position="88"/>
    </location>
</feature>
<dbReference type="AlphaFoldDB" id="A0A1Y6GDE5"/>
<evidence type="ECO:0000256" key="3">
    <source>
        <dbReference type="ARBA" id="ARBA00023163"/>
    </source>
</evidence>
<reference evidence="7" key="1">
    <citation type="submission" date="2017-04" db="EMBL/GenBank/DDBJ databases">
        <authorList>
            <person name="Varghese N."/>
            <person name="Submissions S."/>
        </authorList>
    </citation>
    <scope>NUCLEOTIDE SEQUENCE [LARGE SCALE GENOMIC DNA]</scope>
</reference>
<dbReference type="GO" id="GO:0003677">
    <property type="term" value="F:DNA binding"/>
    <property type="evidence" value="ECO:0007669"/>
    <property type="project" value="UniProtKB-KW"/>
</dbReference>
<dbReference type="PANTHER" id="PTHR43537:SF39">
    <property type="entry name" value="HTH-TYPE TRANSCRIPTIONAL REGULATOR MCBR"/>
    <property type="match status" value="1"/>
</dbReference>
<evidence type="ECO:0000259" key="4">
    <source>
        <dbReference type="SMART" id="SM00345"/>
    </source>
</evidence>
<dbReference type="SMART" id="SM00895">
    <property type="entry name" value="FCD"/>
    <property type="match status" value="1"/>
</dbReference>
<keyword evidence="2" id="KW-0238">DNA-binding</keyword>
<dbReference type="InterPro" id="IPR036388">
    <property type="entry name" value="WH-like_DNA-bd_sf"/>
</dbReference>
<gene>
    <name evidence="6" type="ORF">SAMN06295905_3397</name>
</gene>
<organism evidence="6 7">
    <name type="scientific">Devosia lucknowensis</name>
    <dbReference type="NCBI Taxonomy" id="1096929"/>
    <lineage>
        <taxon>Bacteria</taxon>
        <taxon>Pseudomonadati</taxon>
        <taxon>Pseudomonadota</taxon>
        <taxon>Alphaproteobacteria</taxon>
        <taxon>Hyphomicrobiales</taxon>
        <taxon>Devosiaceae</taxon>
        <taxon>Devosia</taxon>
    </lineage>
</organism>